<keyword evidence="3" id="KW-0408">Iron</keyword>
<evidence type="ECO:0000259" key="6">
    <source>
        <dbReference type="PROSITE" id="PS50937"/>
    </source>
</evidence>
<evidence type="ECO:0000313" key="8">
    <source>
        <dbReference type="Proteomes" id="UP001477278"/>
    </source>
</evidence>
<dbReference type="PRINTS" id="PR00040">
    <property type="entry name" value="HTHMERR"/>
</dbReference>
<evidence type="ECO:0000256" key="1">
    <source>
        <dbReference type="ARBA" id="ARBA00014474"/>
    </source>
</evidence>
<evidence type="ECO:0000256" key="4">
    <source>
        <dbReference type="ARBA" id="ARBA00023014"/>
    </source>
</evidence>
<dbReference type="RefSeq" id="WP_124016046.1">
    <property type="nucleotide sequence ID" value="NZ_JBDPZN010000017.1"/>
</dbReference>
<comment type="caution">
    <text evidence="7">The sequence shown here is derived from an EMBL/GenBank/DDBJ whole genome shotgun (WGS) entry which is preliminary data.</text>
</comment>
<feature type="domain" description="HTH merR-type" evidence="6">
    <location>
        <begin position="4"/>
        <end position="72"/>
    </location>
</feature>
<dbReference type="Pfam" id="PF13411">
    <property type="entry name" value="MerR_1"/>
    <property type="match status" value="1"/>
</dbReference>
<dbReference type="Gene3D" id="1.10.1660.10">
    <property type="match status" value="1"/>
</dbReference>
<keyword evidence="4" id="KW-0411">Iron-sulfur</keyword>
<reference evidence="7 8" key="1">
    <citation type="submission" date="2024-05" db="EMBL/GenBank/DDBJ databases">
        <title>Genome sequencing of Marine Estuary Bacteria, Shewanella vesiculosa and S. baltica, and Pseudomonas syringae.</title>
        <authorList>
            <person name="Gurung A."/>
            <person name="Maclea K.S."/>
        </authorList>
    </citation>
    <scope>NUCLEOTIDE SEQUENCE [LARGE SCALE GENOMIC DNA]</scope>
    <source>
        <strain evidence="7 8">1A</strain>
    </source>
</reference>
<dbReference type="PROSITE" id="PS50937">
    <property type="entry name" value="HTH_MERR_2"/>
    <property type="match status" value="1"/>
</dbReference>
<dbReference type="EMBL" id="JBDPZN010000017">
    <property type="protein sequence ID" value="MEO3684553.1"/>
    <property type="molecule type" value="Genomic_DNA"/>
</dbReference>
<keyword evidence="2" id="KW-0001">2Fe-2S</keyword>
<proteinExistence type="predicted"/>
<dbReference type="InterPro" id="IPR047057">
    <property type="entry name" value="MerR_fam"/>
</dbReference>
<keyword evidence="8" id="KW-1185">Reference proteome</keyword>
<dbReference type="SMART" id="SM00422">
    <property type="entry name" value="HTH_MERR"/>
    <property type="match status" value="1"/>
</dbReference>
<protein>
    <recommendedName>
        <fullName evidence="1">Redox-sensitive transcriptional activator SoxR</fullName>
    </recommendedName>
</protein>
<dbReference type="PANTHER" id="PTHR30204:SF0">
    <property type="entry name" value="REDOX-SENSITIVE TRANSCRIPTIONAL ACTIVATOR SOXR"/>
    <property type="match status" value="1"/>
</dbReference>
<dbReference type="PROSITE" id="PS00552">
    <property type="entry name" value="HTH_MERR_1"/>
    <property type="match status" value="1"/>
</dbReference>
<gene>
    <name evidence="7" type="primary">soxR</name>
    <name evidence="7" type="ORF">ABHN84_20020</name>
</gene>
<name>A0ABV0FYB5_9GAMM</name>
<accession>A0ABV0FYB5</accession>
<dbReference type="PANTHER" id="PTHR30204">
    <property type="entry name" value="REDOX-CYCLING DRUG-SENSING TRANSCRIPTIONAL ACTIVATOR SOXR"/>
    <property type="match status" value="1"/>
</dbReference>
<dbReference type="InterPro" id="IPR010211">
    <property type="entry name" value="Redox-sen_tscrpt-act_SoxR"/>
</dbReference>
<dbReference type="NCBIfam" id="TIGR01950">
    <property type="entry name" value="SoxR"/>
    <property type="match status" value="1"/>
</dbReference>
<keyword evidence="2" id="KW-0479">Metal-binding</keyword>
<evidence type="ECO:0000256" key="3">
    <source>
        <dbReference type="ARBA" id="ARBA00023004"/>
    </source>
</evidence>
<organism evidence="7 8">
    <name type="scientific">Shewanella vesiculosa</name>
    <dbReference type="NCBI Taxonomy" id="518738"/>
    <lineage>
        <taxon>Bacteria</taxon>
        <taxon>Pseudomonadati</taxon>
        <taxon>Pseudomonadota</taxon>
        <taxon>Gammaproteobacteria</taxon>
        <taxon>Alteromonadales</taxon>
        <taxon>Shewanellaceae</taxon>
        <taxon>Shewanella</taxon>
    </lineage>
</organism>
<evidence type="ECO:0000313" key="7">
    <source>
        <dbReference type="EMBL" id="MEO3684553.1"/>
    </source>
</evidence>
<evidence type="ECO:0000256" key="5">
    <source>
        <dbReference type="ARBA" id="ARBA00023125"/>
    </source>
</evidence>
<dbReference type="CDD" id="cd01110">
    <property type="entry name" value="HTH_SoxR"/>
    <property type="match status" value="1"/>
</dbReference>
<sequence length="148" mass="16484">MEAELSVGQVAKRCGINVSAIHFYEQKGLISSWRNQGNQRRYARDVIRRISLIKAAQQLGISLDEIHLAFASLPSGRTATKEDWADLSNAWKQSLTQRIIKMQKLKDLLEGCIGCGCLSMKNCPLYNPDDLLAKQGPGPVLLNNQDTE</sequence>
<dbReference type="SUPFAM" id="SSF46955">
    <property type="entry name" value="Putative DNA-binding domain"/>
    <property type="match status" value="1"/>
</dbReference>
<evidence type="ECO:0000256" key="2">
    <source>
        <dbReference type="ARBA" id="ARBA00022714"/>
    </source>
</evidence>
<keyword evidence="5" id="KW-0238">DNA-binding</keyword>
<dbReference type="InterPro" id="IPR000551">
    <property type="entry name" value="MerR-type_HTH_dom"/>
</dbReference>
<dbReference type="InterPro" id="IPR009061">
    <property type="entry name" value="DNA-bd_dom_put_sf"/>
</dbReference>
<dbReference type="Proteomes" id="UP001477278">
    <property type="component" value="Unassembled WGS sequence"/>
</dbReference>